<keyword evidence="2" id="KW-1185">Reference proteome</keyword>
<evidence type="ECO:0000313" key="2">
    <source>
        <dbReference type="Proteomes" id="UP000266441"/>
    </source>
</evidence>
<dbReference type="AlphaFoldDB" id="A0A399CRC3"/>
<proteinExistence type="predicted"/>
<evidence type="ECO:0000313" key="1">
    <source>
        <dbReference type="EMBL" id="RIH62755.1"/>
    </source>
</evidence>
<dbReference type="Proteomes" id="UP000266441">
    <property type="component" value="Unassembled WGS sequence"/>
</dbReference>
<accession>A0A399CRC3</accession>
<protein>
    <submittedName>
        <fullName evidence="1">Uncharacterized protein</fullName>
    </submittedName>
</protein>
<sequence length="142" mass="16612">MRVLGTTSWINPSFINNLNIYTGDLVFHFDQNDTYYFLSADITDKIDLNTKSLMNYDNVVEKFLYLAAQDYRYTENNSEIINNCVDIQFGYFDLTTGISCSGENFTKSWKMKQTNNYFSSAYINDKNSETISYDNDIQYKKC</sequence>
<organism evidence="1 2">
    <name type="scientific">Mariniphaga sediminis</name>
    <dbReference type="NCBI Taxonomy" id="1628158"/>
    <lineage>
        <taxon>Bacteria</taxon>
        <taxon>Pseudomonadati</taxon>
        <taxon>Bacteroidota</taxon>
        <taxon>Bacteroidia</taxon>
        <taxon>Marinilabiliales</taxon>
        <taxon>Prolixibacteraceae</taxon>
        <taxon>Mariniphaga</taxon>
    </lineage>
</organism>
<reference evidence="1 2" key="1">
    <citation type="journal article" date="2015" name="Int. J. Syst. Evol. Microbiol.">
        <title>Mariniphaga sediminis sp. nov., isolated from coastal sediment.</title>
        <authorList>
            <person name="Wang F.Q."/>
            <person name="Shen Q.Y."/>
            <person name="Chen G.J."/>
            <person name="Du Z.J."/>
        </authorList>
    </citation>
    <scope>NUCLEOTIDE SEQUENCE [LARGE SCALE GENOMIC DNA]</scope>
    <source>
        <strain evidence="1 2">SY21</strain>
    </source>
</reference>
<comment type="caution">
    <text evidence="1">The sequence shown here is derived from an EMBL/GenBank/DDBJ whole genome shotgun (WGS) entry which is preliminary data.</text>
</comment>
<gene>
    <name evidence="1" type="ORF">D1164_23265</name>
</gene>
<dbReference type="EMBL" id="QWET01000041">
    <property type="protein sequence ID" value="RIH62755.1"/>
    <property type="molecule type" value="Genomic_DNA"/>
</dbReference>
<name>A0A399CRC3_9BACT</name>